<dbReference type="SUPFAM" id="SSF56601">
    <property type="entry name" value="beta-lactamase/transpeptidase-like"/>
    <property type="match status" value="1"/>
</dbReference>
<dbReference type="RefSeq" id="WP_103905304.1">
    <property type="nucleotide sequence ID" value="NZ_CP049246.1"/>
</dbReference>
<dbReference type="PANTHER" id="PTHR35333:SF3">
    <property type="entry name" value="BETA-LACTAMASE-TYPE TRANSPEPTIDASE FOLD CONTAINING PROTEIN"/>
    <property type="match status" value="1"/>
</dbReference>
<evidence type="ECO:0000256" key="1">
    <source>
        <dbReference type="ARBA" id="ARBA00001526"/>
    </source>
</evidence>
<feature type="domain" description="Beta-lactamase class A catalytic" evidence="5">
    <location>
        <begin position="44"/>
        <end position="258"/>
    </location>
</feature>
<dbReference type="GO" id="GO:0008800">
    <property type="term" value="F:beta-lactamase activity"/>
    <property type="evidence" value="ECO:0007669"/>
    <property type="project" value="UniProtKB-EC"/>
</dbReference>
<evidence type="ECO:0000259" key="5">
    <source>
        <dbReference type="Pfam" id="PF13354"/>
    </source>
</evidence>
<evidence type="ECO:0000313" key="6">
    <source>
        <dbReference type="EMBL" id="SEF74248.1"/>
    </source>
</evidence>
<dbReference type="Proteomes" id="UP000236731">
    <property type="component" value="Unassembled WGS sequence"/>
</dbReference>
<feature type="signal peptide" evidence="4">
    <location>
        <begin position="1"/>
        <end position="20"/>
    </location>
</feature>
<protein>
    <recommendedName>
        <fullName evidence="3">beta-lactamase</fullName>
        <ecNumber evidence="3">3.5.2.6</ecNumber>
    </recommendedName>
</protein>
<dbReference type="Pfam" id="PF13354">
    <property type="entry name" value="Beta-lactamase2"/>
    <property type="match status" value="1"/>
</dbReference>
<dbReference type="EC" id="3.5.2.6" evidence="3"/>
<dbReference type="InterPro" id="IPR045155">
    <property type="entry name" value="Beta-lactam_cat"/>
</dbReference>
<evidence type="ECO:0000313" key="7">
    <source>
        <dbReference type="Proteomes" id="UP000236731"/>
    </source>
</evidence>
<evidence type="ECO:0000256" key="2">
    <source>
        <dbReference type="ARBA" id="ARBA00009009"/>
    </source>
</evidence>
<gene>
    <name evidence="6" type="ORF">SAMN05421877_102293</name>
</gene>
<accession>A0A1H5UIF9</accession>
<dbReference type="InterPro" id="IPR000871">
    <property type="entry name" value="Beta-lactam_class-A"/>
</dbReference>
<name>A0A1H5UIF9_9SPHI</name>
<dbReference type="PANTHER" id="PTHR35333">
    <property type="entry name" value="BETA-LACTAMASE"/>
    <property type="match status" value="1"/>
</dbReference>
<feature type="chain" id="PRO_5009286164" description="beta-lactamase" evidence="4">
    <location>
        <begin position="21"/>
        <end position="298"/>
    </location>
</feature>
<organism evidence="6 7">
    <name type="scientific">Sphingobacterium lactis</name>
    <dbReference type="NCBI Taxonomy" id="797291"/>
    <lineage>
        <taxon>Bacteria</taxon>
        <taxon>Pseudomonadati</taxon>
        <taxon>Bacteroidota</taxon>
        <taxon>Sphingobacteriia</taxon>
        <taxon>Sphingobacteriales</taxon>
        <taxon>Sphingobacteriaceae</taxon>
        <taxon>Sphingobacterium</taxon>
    </lineage>
</organism>
<dbReference type="Gene3D" id="3.40.710.10">
    <property type="entry name" value="DD-peptidase/beta-lactamase superfamily"/>
    <property type="match status" value="1"/>
</dbReference>
<keyword evidence="7" id="KW-1185">Reference proteome</keyword>
<evidence type="ECO:0000256" key="4">
    <source>
        <dbReference type="SAM" id="SignalP"/>
    </source>
</evidence>
<keyword evidence="4" id="KW-0732">Signal</keyword>
<dbReference type="OrthoDB" id="1422836at2"/>
<dbReference type="GO" id="GO:0030655">
    <property type="term" value="P:beta-lactam antibiotic catabolic process"/>
    <property type="evidence" value="ECO:0007669"/>
    <property type="project" value="InterPro"/>
</dbReference>
<dbReference type="AlphaFoldDB" id="A0A1H5UIF9"/>
<sequence length="298" mass="33921">MKNSVAFLFLLLLQIGNLHAQRTDKALEKKIHAAIAEFQGEFAFYSKHLKQHKEVAINADELYPTASVVKIPILVGVFQKIANGELRLDQQLTYRDSRAYGGSGIMQFYKDSTQTDLATLIGLMLSYSDNVTSIWCQELAGGGLAINPIMESLDLKYTKVNSRTAGREEDWKKYGWGQTTAREMSQLLEKIRLGKVISPQYSDKMYRFLKNQFYNGRSLSQFPAEINCISKTGSLEDVRTETVLVNAPHGDFVFTLLTKNNKDQSWDNTNEAEILTRKIANIIWNHYEENYTPYPPVN</sequence>
<dbReference type="EMBL" id="FNUT01000002">
    <property type="protein sequence ID" value="SEF74248.1"/>
    <property type="molecule type" value="Genomic_DNA"/>
</dbReference>
<evidence type="ECO:0000256" key="3">
    <source>
        <dbReference type="ARBA" id="ARBA00012865"/>
    </source>
</evidence>
<proteinExistence type="inferred from homology"/>
<comment type="similarity">
    <text evidence="2">Belongs to the class-A beta-lactamase family.</text>
</comment>
<comment type="catalytic activity">
    <reaction evidence="1">
        <text>a beta-lactam + H2O = a substituted beta-amino acid</text>
        <dbReference type="Rhea" id="RHEA:20401"/>
        <dbReference type="ChEBI" id="CHEBI:15377"/>
        <dbReference type="ChEBI" id="CHEBI:35627"/>
        <dbReference type="ChEBI" id="CHEBI:140347"/>
        <dbReference type="EC" id="3.5.2.6"/>
    </reaction>
</comment>
<reference evidence="7" key="1">
    <citation type="submission" date="2016-10" db="EMBL/GenBank/DDBJ databases">
        <authorList>
            <person name="Varghese N."/>
            <person name="Submissions S."/>
        </authorList>
    </citation>
    <scope>NUCLEOTIDE SEQUENCE [LARGE SCALE GENOMIC DNA]</scope>
    <source>
        <strain evidence="7">DSM 22361</strain>
    </source>
</reference>
<dbReference type="GO" id="GO:0046677">
    <property type="term" value="P:response to antibiotic"/>
    <property type="evidence" value="ECO:0007669"/>
    <property type="project" value="InterPro"/>
</dbReference>
<dbReference type="InterPro" id="IPR012338">
    <property type="entry name" value="Beta-lactam/transpept-like"/>
</dbReference>